<protein>
    <recommendedName>
        <fullName evidence="7">NAD-dependent epimerase/dehydratase domain-containing protein</fullName>
    </recommendedName>
</protein>
<dbReference type="eggNOG" id="KOG1371">
    <property type="taxonomic scope" value="Eukaryota"/>
</dbReference>
<dbReference type="PRINTS" id="PR01713">
    <property type="entry name" value="NUCEPIMERASE"/>
</dbReference>
<dbReference type="InterPro" id="IPR005886">
    <property type="entry name" value="UDP_G4E"/>
</dbReference>
<keyword evidence="6" id="KW-0812">Transmembrane</keyword>
<dbReference type="CDD" id="cd05247">
    <property type="entry name" value="UDP_G4E_1_SDR_e"/>
    <property type="match status" value="1"/>
</dbReference>
<accession>K8EJ69</accession>
<keyword evidence="6" id="KW-1133">Transmembrane helix</keyword>
<dbReference type="RefSeq" id="XP_007510511.1">
    <property type="nucleotide sequence ID" value="XM_007510449.1"/>
</dbReference>
<dbReference type="InterPro" id="IPR036291">
    <property type="entry name" value="NAD(P)-bd_dom_sf"/>
</dbReference>
<feature type="transmembrane region" description="Helical" evidence="6">
    <location>
        <begin position="20"/>
        <end position="39"/>
    </location>
</feature>
<evidence type="ECO:0000256" key="5">
    <source>
        <dbReference type="ARBA" id="ARBA00023277"/>
    </source>
</evidence>
<keyword evidence="9" id="KW-1185">Reference proteome</keyword>
<keyword evidence="4" id="KW-0413">Isomerase</keyword>
<dbReference type="PANTHER" id="PTHR43725:SF53">
    <property type="entry name" value="UDP-ARABINOSE 4-EPIMERASE 1"/>
    <property type="match status" value="1"/>
</dbReference>
<comment type="similarity">
    <text evidence="2">Belongs to the NAD(P)-dependent epimerase/dehydratase family.</text>
</comment>
<evidence type="ECO:0000256" key="4">
    <source>
        <dbReference type="ARBA" id="ARBA00023235"/>
    </source>
</evidence>
<dbReference type="STRING" id="41875.K8EJ69"/>
<evidence type="ECO:0000256" key="1">
    <source>
        <dbReference type="ARBA" id="ARBA00001911"/>
    </source>
</evidence>
<dbReference type="GO" id="GO:0006012">
    <property type="term" value="P:galactose metabolic process"/>
    <property type="evidence" value="ECO:0007669"/>
    <property type="project" value="InterPro"/>
</dbReference>
<feature type="domain" description="NAD-dependent epimerase/dehydratase" evidence="7">
    <location>
        <begin position="88"/>
        <end position="355"/>
    </location>
</feature>
<proteinExistence type="inferred from homology"/>
<dbReference type="GO" id="GO:0003978">
    <property type="term" value="F:UDP-glucose 4-epimerase activity"/>
    <property type="evidence" value="ECO:0007669"/>
    <property type="project" value="InterPro"/>
</dbReference>
<dbReference type="InterPro" id="IPR001509">
    <property type="entry name" value="Epimerase_deHydtase"/>
</dbReference>
<evidence type="ECO:0000313" key="9">
    <source>
        <dbReference type="Proteomes" id="UP000198341"/>
    </source>
</evidence>
<dbReference type="AlphaFoldDB" id="K8EJ69"/>
<gene>
    <name evidence="8" type="ordered locus">Bathy10g02700</name>
</gene>
<dbReference type="Pfam" id="PF01370">
    <property type="entry name" value="Epimerase"/>
    <property type="match status" value="1"/>
</dbReference>
<keyword evidence="3" id="KW-0520">NAD</keyword>
<name>K8EJ69_9CHLO</name>
<evidence type="ECO:0000256" key="2">
    <source>
        <dbReference type="ARBA" id="ARBA00007637"/>
    </source>
</evidence>
<dbReference type="EMBL" id="FO082269">
    <property type="protein sequence ID" value="CCO18044.1"/>
    <property type="molecule type" value="Genomic_DNA"/>
</dbReference>
<keyword evidence="5" id="KW-0119">Carbohydrate metabolism</keyword>
<reference evidence="8 9" key="1">
    <citation type="submission" date="2011-10" db="EMBL/GenBank/DDBJ databases">
        <authorList>
            <person name="Genoscope - CEA"/>
        </authorList>
    </citation>
    <scope>NUCLEOTIDE SEQUENCE [LARGE SCALE GENOMIC DNA]</scope>
    <source>
        <strain evidence="8 9">RCC 1105</strain>
    </source>
</reference>
<evidence type="ECO:0000256" key="6">
    <source>
        <dbReference type="SAM" id="Phobius"/>
    </source>
</evidence>
<dbReference type="PANTHER" id="PTHR43725">
    <property type="entry name" value="UDP-GLUCOSE 4-EPIMERASE"/>
    <property type="match status" value="1"/>
</dbReference>
<dbReference type="GeneID" id="19013345"/>
<keyword evidence="6" id="KW-0472">Membrane</keyword>
<dbReference type="Gene3D" id="3.90.25.10">
    <property type="entry name" value="UDP-galactose 4-epimerase, domain 1"/>
    <property type="match status" value="1"/>
</dbReference>
<sequence>MSRDREGNWWQSLFNANTSIGQRVLFVLAVLFTSVLYFGRTMRSDIRAGDGDGFPRGTNDSSRNSYHHYKHEASKTVLKPTDASKSHVLVTGGAGFIGSHGTLQLIEEGHVVTIVDNLSRGNEGALRALTKEISKLGKPKRSLRVIHGDLADVNVLNAAFETKPKVDKVIHFAAVAYVGESMADPNKYYKNVTSNTATLLQAMDRFKVNELIYSSTCATYGNPDVLPITEKTPTVPINPYGKSKLFAEEAIRDYAVANPEFRAVILRYFNVFGSDPKGRLGEYPRPELRKHGRISGACFDAALGSIEHLLVMGTNHDTRDGTCVRDFIHVTDLIDAHILAMEKATANPPSLYNVGTGRGVSVKEFVDACKKVTKVPIKVVEQKEARPGDYAEVYANVDKIEEELGWKARYVDLEESLGHAWKWRKKHPSGY</sequence>
<evidence type="ECO:0000256" key="3">
    <source>
        <dbReference type="ARBA" id="ARBA00023027"/>
    </source>
</evidence>
<organism evidence="8 9">
    <name type="scientific">Bathycoccus prasinos</name>
    <dbReference type="NCBI Taxonomy" id="41875"/>
    <lineage>
        <taxon>Eukaryota</taxon>
        <taxon>Viridiplantae</taxon>
        <taxon>Chlorophyta</taxon>
        <taxon>Mamiellophyceae</taxon>
        <taxon>Mamiellales</taxon>
        <taxon>Bathycoccaceae</taxon>
        <taxon>Bathycoccus</taxon>
    </lineage>
</organism>
<dbReference type="OrthoDB" id="9402762at2759"/>
<dbReference type="Gene3D" id="3.40.50.720">
    <property type="entry name" value="NAD(P)-binding Rossmann-like Domain"/>
    <property type="match status" value="1"/>
</dbReference>
<evidence type="ECO:0000313" key="8">
    <source>
        <dbReference type="EMBL" id="CCO18044.1"/>
    </source>
</evidence>
<dbReference type="SUPFAM" id="SSF51735">
    <property type="entry name" value="NAD(P)-binding Rossmann-fold domains"/>
    <property type="match status" value="1"/>
</dbReference>
<dbReference type="NCBIfam" id="TIGR01179">
    <property type="entry name" value="galE"/>
    <property type="match status" value="1"/>
</dbReference>
<evidence type="ECO:0000259" key="7">
    <source>
        <dbReference type="Pfam" id="PF01370"/>
    </source>
</evidence>
<dbReference type="KEGG" id="bpg:Bathy10g02700"/>
<dbReference type="Proteomes" id="UP000198341">
    <property type="component" value="Chromosome 10"/>
</dbReference>
<comment type="cofactor">
    <cofactor evidence="1">
        <name>NAD(+)</name>
        <dbReference type="ChEBI" id="CHEBI:57540"/>
    </cofactor>
</comment>